<keyword evidence="3" id="KW-0233">DNA recombination</keyword>
<evidence type="ECO:0000256" key="2">
    <source>
        <dbReference type="ARBA" id="ARBA00023125"/>
    </source>
</evidence>
<keyword evidence="2 4" id="KW-0238">DNA-binding</keyword>
<dbReference type="InterPro" id="IPR052925">
    <property type="entry name" value="Phage_Integrase-like_Recomb"/>
</dbReference>
<dbReference type="InterPro" id="IPR011010">
    <property type="entry name" value="DNA_brk_join_enz"/>
</dbReference>
<dbReference type="RefSeq" id="WP_371437638.1">
    <property type="nucleotide sequence ID" value="NZ_JBHSRS010000014.1"/>
</dbReference>
<protein>
    <submittedName>
        <fullName evidence="7">Site-specific integrase</fullName>
    </submittedName>
</protein>
<dbReference type="SUPFAM" id="SSF56349">
    <property type="entry name" value="DNA breaking-rejoining enzymes"/>
    <property type="match status" value="1"/>
</dbReference>
<dbReference type="PANTHER" id="PTHR34605">
    <property type="entry name" value="PHAGE_INTEGRASE DOMAIN-CONTAINING PROTEIN"/>
    <property type="match status" value="1"/>
</dbReference>
<evidence type="ECO:0000259" key="6">
    <source>
        <dbReference type="PROSITE" id="PS51900"/>
    </source>
</evidence>
<dbReference type="PANTHER" id="PTHR34605:SF4">
    <property type="entry name" value="DNA ADENINE METHYLTRANSFERASE"/>
    <property type="match status" value="1"/>
</dbReference>
<keyword evidence="1" id="KW-0229">DNA integration</keyword>
<dbReference type="InterPro" id="IPR044068">
    <property type="entry name" value="CB"/>
</dbReference>
<dbReference type="Gene3D" id="1.10.150.130">
    <property type="match status" value="1"/>
</dbReference>
<reference evidence="8" key="1">
    <citation type="journal article" date="2019" name="Int. J. Syst. Evol. Microbiol.">
        <title>The Global Catalogue of Microorganisms (GCM) 10K type strain sequencing project: providing services to taxonomists for standard genome sequencing and annotation.</title>
        <authorList>
            <consortium name="The Broad Institute Genomics Platform"/>
            <consortium name="The Broad Institute Genome Sequencing Center for Infectious Disease"/>
            <person name="Wu L."/>
            <person name="Ma J."/>
        </authorList>
    </citation>
    <scope>NUCLEOTIDE SEQUENCE [LARGE SCALE GENOMIC DNA]</scope>
    <source>
        <strain evidence="8">CCUG 39402</strain>
    </source>
</reference>
<dbReference type="InterPro" id="IPR013762">
    <property type="entry name" value="Integrase-like_cat_sf"/>
</dbReference>
<evidence type="ECO:0000256" key="4">
    <source>
        <dbReference type="PROSITE-ProRule" id="PRU01248"/>
    </source>
</evidence>
<sequence>MTRLAQYIEAAERDNTRRSYASAIRHFEIEWKGLLPSTADAIARYLADHAPTLAINTLRQRLAALSRWHSDQGFPDPTKSPLVRQVLKGIRSIHAVPEKRARPLELAVLQQIDQWLDVAISNAQRSGDRPALLRHTRNRSLMLLGFWRGFRSDELVNLRVENTEVTPGQGMACYLGRSKGDRQLQGRVFRCPALSRLCPVTAFNAWIDLAGLTEGPVFRKIDRWGNVAAESLHADSLIPLLRSLFAEAGVESPEEYSSHSLRRGFAGWARASGWDIKELMEYVGWKDVKSAMRYLDASDSSLQARFEQGLTALAPAVPQPPPPLLLLTEQAEGTTTVAVLRVTLVLARFSKQSRGLARGHRLIEQTCFERFAMQRLNTEGTLYELAVPYLSRDLLDEVIATLLDDMYRIAEDNQCLLETSFHEPATDIYWD</sequence>
<comment type="caution">
    <text evidence="7">The sequence shown here is derived from an EMBL/GenBank/DDBJ whole genome shotgun (WGS) entry which is preliminary data.</text>
</comment>
<dbReference type="PROSITE" id="PS51898">
    <property type="entry name" value="TYR_RECOMBINASE"/>
    <property type="match status" value="1"/>
</dbReference>
<name>A0ABW1TT77_9BURK</name>
<proteinExistence type="predicted"/>
<feature type="domain" description="Core-binding (CB)" evidence="6">
    <location>
        <begin position="1"/>
        <end position="73"/>
    </location>
</feature>
<dbReference type="SUPFAM" id="SSF47823">
    <property type="entry name" value="lambda integrase-like, N-terminal domain"/>
    <property type="match status" value="1"/>
</dbReference>
<dbReference type="CDD" id="cd00799">
    <property type="entry name" value="INT_Cre_C"/>
    <property type="match status" value="1"/>
</dbReference>
<accession>A0ABW1TT77</accession>
<evidence type="ECO:0000256" key="3">
    <source>
        <dbReference type="ARBA" id="ARBA00023172"/>
    </source>
</evidence>
<evidence type="ECO:0000259" key="5">
    <source>
        <dbReference type="PROSITE" id="PS51898"/>
    </source>
</evidence>
<dbReference type="InterPro" id="IPR002104">
    <property type="entry name" value="Integrase_catalytic"/>
</dbReference>
<dbReference type="PROSITE" id="PS51900">
    <property type="entry name" value="CB"/>
    <property type="match status" value="1"/>
</dbReference>
<dbReference type="InterPro" id="IPR010998">
    <property type="entry name" value="Integrase_recombinase_N"/>
</dbReference>
<dbReference type="Pfam" id="PF00589">
    <property type="entry name" value="Phage_integrase"/>
    <property type="match status" value="1"/>
</dbReference>
<dbReference type="Proteomes" id="UP001596270">
    <property type="component" value="Unassembled WGS sequence"/>
</dbReference>
<gene>
    <name evidence="7" type="ORF">ACFQND_06150</name>
</gene>
<dbReference type="Gene3D" id="1.10.443.10">
    <property type="entry name" value="Intergrase catalytic core"/>
    <property type="match status" value="1"/>
</dbReference>
<evidence type="ECO:0000313" key="8">
    <source>
        <dbReference type="Proteomes" id="UP001596270"/>
    </source>
</evidence>
<keyword evidence="8" id="KW-1185">Reference proteome</keyword>
<evidence type="ECO:0000313" key="7">
    <source>
        <dbReference type="EMBL" id="MFC6280811.1"/>
    </source>
</evidence>
<organism evidence="7 8">
    <name type="scientific">Polaromonas aquatica</name>
    <dbReference type="NCBI Taxonomy" id="332657"/>
    <lineage>
        <taxon>Bacteria</taxon>
        <taxon>Pseudomonadati</taxon>
        <taxon>Pseudomonadota</taxon>
        <taxon>Betaproteobacteria</taxon>
        <taxon>Burkholderiales</taxon>
        <taxon>Comamonadaceae</taxon>
        <taxon>Polaromonas</taxon>
    </lineage>
</organism>
<evidence type="ECO:0000256" key="1">
    <source>
        <dbReference type="ARBA" id="ARBA00022908"/>
    </source>
</evidence>
<dbReference type="EMBL" id="JBHSRS010000014">
    <property type="protein sequence ID" value="MFC6280811.1"/>
    <property type="molecule type" value="Genomic_DNA"/>
</dbReference>
<feature type="domain" description="Tyr recombinase" evidence="5">
    <location>
        <begin position="99"/>
        <end position="307"/>
    </location>
</feature>